<feature type="domain" description="VanZ-like" evidence="2">
    <location>
        <begin position="11"/>
        <end position="110"/>
    </location>
</feature>
<sequence>MRTLLTSRRAIPFHVVLVITLVMLFSPGSTVPGGPPGSDKVTHLVMFLALAIAARYAGFRAVWVLVGGAVYAAASEVLQAVLPIQRTGSVWDWLADVVGVALGLGIVWAWQAGRGRKASSGG</sequence>
<dbReference type="EMBL" id="BAABFB010000029">
    <property type="protein sequence ID" value="GAA4476580.1"/>
    <property type="molecule type" value="Genomic_DNA"/>
</dbReference>
<feature type="transmembrane region" description="Helical" evidence="1">
    <location>
        <begin position="90"/>
        <end position="110"/>
    </location>
</feature>
<proteinExistence type="predicted"/>
<gene>
    <name evidence="3" type="ORF">GCM10023094_16760</name>
</gene>
<reference evidence="4" key="1">
    <citation type="journal article" date="2019" name="Int. J. Syst. Evol. Microbiol.">
        <title>The Global Catalogue of Microorganisms (GCM) 10K type strain sequencing project: providing services to taxonomists for standard genome sequencing and annotation.</title>
        <authorList>
            <consortium name="The Broad Institute Genomics Platform"/>
            <consortium name="The Broad Institute Genome Sequencing Center for Infectious Disease"/>
            <person name="Wu L."/>
            <person name="Ma J."/>
        </authorList>
    </citation>
    <scope>NUCLEOTIDE SEQUENCE [LARGE SCALE GENOMIC DNA]</scope>
    <source>
        <strain evidence="4">JCM 32206</strain>
    </source>
</reference>
<accession>A0ABP8P020</accession>
<dbReference type="PANTHER" id="PTHR28008">
    <property type="entry name" value="DOMAIN PROTEIN, PUTATIVE (AFU_ORTHOLOGUE AFUA_3G10980)-RELATED"/>
    <property type="match status" value="1"/>
</dbReference>
<keyword evidence="4" id="KW-1185">Reference proteome</keyword>
<evidence type="ECO:0000259" key="2">
    <source>
        <dbReference type="Pfam" id="PF04892"/>
    </source>
</evidence>
<dbReference type="Proteomes" id="UP001501183">
    <property type="component" value="Unassembled WGS sequence"/>
</dbReference>
<dbReference type="InterPro" id="IPR006976">
    <property type="entry name" value="VanZ-like"/>
</dbReference>
<comment type="caution">
    <text evidence="3">The sequence shown here is derived from an EMBL/GenBank/DDBJ whole genome shotgun (WGS) entry which is preliminary data.</text>
</comment>
<evidence type="ECO:0000256" key="1">
    <source>
        <dbReference type="SAM" id="Phobius"/>
    </source>
</evidence>
<organism evidence="3 4">
    <name type="scientific">Rhodococcus olei</name>
    <dbReference type="NCBI Taxonomy" id="2161675"/>
    <lineage>
        <taxon>Bacteria</taxon>
        <taxon>Bacillati</taxon>
        <taxon>Actinomycetota</taxon>
        <taxon>Actinomycetes</taxon>
        <taxon>Mycobacteriales</taxon>
        <taxon>Nocardiaceae</taxon>
        <taxon>Rhodococcus</taxon>
    </lineage>
</organism>
<feature type="transmembrane region" description="Helical" evidence="1">
    <location>
        <begin position="41"/>
        <end position="57"/>
    </location>
</feature>
<feature type="transmembrane region" description="Helical" evidence="1">
    <location>
        <begin position="12"/>
        <end position="29"/>
    </location>
</feature>
<dbReference type="NCBIfam" id="NF037970">
    <property type="entry name" value="vanZ_1"/>
    <property type="match status" value="1"/>
</dbReference>
<evidence type="ECO:0000313" key="3">
    <source>
        <dbReference type="EMBL" id="GAA4476580.1"/>
    </source>
</evidence>
<name>A0ABP8P020_9NOCA</name>
<dbReference type="PANTHER" id="PTHR28008:SF1">
    <property type="entry name" value="DOMAIN PROTEIN, PUTATIVE (AFU_ORTHOLOGUE AFUA_3G10980)-RELATED"/>
    <property type="match status" value="1"/>
</dbReference>
<keyword evidence="1" id="KW-0472">Membrane</keyword>
<feature type="transmembrane region" description="Helical" evidence="1">
    <location>
        <begin position="62"/>
        <end position="84"/>
    </location>
</feature>
<keyword evidence="1" id="KW-1133">Transmembrane helix</keyword>
<evidence type="ECO:0000313" key="4">
    <source>
        <dbReference type="Proteomes" id="UP001501183"/>
    </source>
</evidence>
<protein>
    <recommendedName>
        <fullName evidence="2">VanZ-like domain-containing protein</fullName>
    </recommendedName>
</protein>
<keyword evidence="1" id="KW-0812">Transmembrane</keyword>
<dbReference type="RefSeq" id="WP_345343547.1">
    <property type="nucleotide sequence ID" value="NZ_BAABFB010000029.1"/>
</dbReference>
<dbReference type="Pfam" id="PF04892">
    <property type="entry name" value="VanZ"/>
    <property type="match status" value="1"/>
</dbReference>